<evidence type="ECO:0000313" key="2">
    <source>
        <dbReference type="Proteomes" id="UP001172082"/>
    </source>
</evidence>
<dbReference type="RefSeq" id="WP_346753890.1">
    <property type="nucleotide sequence ID" value="NZ_JAUJEA010000009.1"/>
</dbReference>
<reference evidence="1" key="1">
    <citation type="submission" date="2023-06" db="EMBL/GenBank/DDBJ databases">
        <title>Genomic of Parafulvivirga corallium.</title>
        <authorList>
            <person name="Wang G."/>
        </authorList>
    </citation>
    <scope>NUCLEOTIDE SEQUENCE</scope>
    <source>
        <strain evidence="1">BMA10</strain>
    </source>
</reference>
<dbReference type="SUPFAM" id="SSF51126">
    <property type="entry name" value="Pectin lyase-like"/>
    <property type="match status" value="1"/>
</dbReference>
<dbReference type="InterPro" id="IPR012334">
    <property type="entry name" value="Pectin_lyas_fold"/>
</dbReference>
<gene>
    <name evidence="1" type="ORF">QQ008_20915</name>
</gene>
<name>A0ABT8KSZ5_9BACT</name>
<dbReference type="Gene3D" id="2.160.20.10">
    <property type="entry name" value="Single-stranded right-handed beta-helix, Pectin lyase-like"/>
    <property type="match status" value="1"/>
</dbReference>
<keyword evidence="2" id="KW-1185">Reference proteome</keyword>
<dbReference type="Proteomes" id="UP001172082">
    <property type="component" value="Unassembled WGS sequence"/>
</dbReference>
<accession>A0ABT8KSZ5</accession>
<dbReference type="InterPro" id="IPR011050">
    <property type="entry name" value="Pectin_lyase_fold/virulence"/>
</dbReference>
<sequence>MKKNFILTTIVLLWVVVVSEATIIQVNNNPGTSADYSSLQEAIDNANTGDTIYVAGSPNAYDGTTLIRLNKGLVIIGPGYFLGENPNTQALNQTAKIYQMEIGESADNAIIMGLDFDVTGQITTKISNRRRDGTLGTAGPSGLTLFRNKLDNIRVSHGTNIIIEQNYILSGNSVHSIVIVDPASNILIQNNILITTWSTSHSINGSGDTFSNTIIRNNVMNMGIEDLNGVEIINNIFLDQGFFDDCDNNQIKNNVFTAPESVVIPTSSTGNTLLDNVFSVTQSEVFLIDAPVIDSEFQLGDSSPASGVGFEGVDAGAYGGAAPYVISGLPPIPSIYELTTNGIGSASEGINVRIKVRSNQ</sequence>
<dbReference type="EMBL" id="JAUJEA010000009">
    <property type="protein sequence ID" value="MDN5203866.1"/>
    <property type="molecule type" value="Genomic_DNA"/>
</dbReference>
<comment type="caution">
    <text evidence="1">The sequence shown here is derived from an EMBL/GenBank/DDBJ whole genome shotgun (WGS) entry which is preliminary data.</text>
</comment>
<organism evidence="1 2">
    <name type="scientific">Splendidivirga corallicola</name>
    <dbReference type="NCBI Taxonomy" id="3051826"/>
    <lineage>
        <taxon>Bacteria</taxon>
        <taxon>Pseudomonadati</taxon>
        <taxon>Bacteroidota</taxon>
        <taxon>Cytophagia</taxon>
        <taxon>Cytophagales</taxon>
        <taxon>Splendidivirgaceae</taxon>
        <taxon>Splendidivirga</taxon>
    </lineage>
</organism>
<proteinExistence type="predicted"/>
<protein>
    <submittedName>
        <fullName evidence="1">NosD domain-containing protein</fullName>
    </submittedName>
</protein>
<evidence type="ECO:0000313" key="1">
    <source>
        <dbReference type="EMBL" id="MDN5203866.1"/>
    </source>
</evidence>